<evidence type="ECO:0000313" key="9">
    <source>
        <dbReference type="EMBL" id="RAV19628.1"/>
    </source>
</evidence>
<dbReference type="Gene3D" id="1.10.3720.10">
    <property type="entry name" value="MetI-like"/>
    <property type="match status" value="1"/>
</dbReference>
<evidence type="ECO:0000256" key="4">
    <source>
        <dbReference type="ARBA" id="ARBA00022692"/>
    </source>
</evidence>
<evidence type="ECO:0000259" key="8">
    <source>
        <dbReference type="PROSITE" id="PS50928"/>
    </source>
</evidence>
<evidence type="ECO:0000256" key="2">
    <source>
        <dbReference type="ARBA" id="ARBA00022448"/>
    </source>
</evidence>
<dbReference type="OrthoDB" id="9785836at2"/>
<protein>
    <submittedName>
        <fullName evidence="9">Sugar ABC transporter permease</fullName>
    </submittedName>
</protein>
<dbReference type="PANTHER" id="PTHR43227:SF11">
    <property type="entry name" value="BLL4140 PROTEIN"/>
    <property type="match status" value="1"/>
</dbReference>
<keyword evidence="5 7" id="KW-1133">Transmembrane helix</keyword>
<dbReference type="InterPro" id="IPR000515">
    <property type="entry name" value="MetI-like"/>
</dbReference>
<accession>A0A329MJ89</accession>
<feature type="domain" description="ABC transmembrane type-1" evidence="8">
    <location>
        <begin position="72"/>
        <end position="287"/>
    </location>
</feature>
<organism evidence="9 10">
    <name type="scientific">Paenibacillus contaminans</name>
    <dbReference type="NCBI Taxonomy" id="450362"/>
    <lineage>
        <taxon>Bacteria</taxon>
        <taxon>Bacillati</taxon>
        <taxon>Bacillota</taxon>
        <taxon>Bacilli</taxon>
        <taxon>Bacillales</taxon>
        <taxon>Paenibacillaceae</taxon>
        <taxon>Paenibacillus</taxon>
    </lineage>
</organism>
<dbReference type="GO" id="GO:0005886">
    <property type="term" value="C:plasma membrane"/>
    <property type="evidence" value="ECO:0007669"/>
    <property type="project" value="UniProtKB-SubCell"/>
</dbReference>
<feature type="transmembrane region" description="Helical" evidence="7">
    <location>
        <begin position="178"/>
        <end position="197"/>
    </location>
</feature>
<dbReference type="InterPro" id="IPR035906">
    <property type="entry name" value="MetI-like_sf"/>
</dbReference>
<dbReference type="EMBL" id="QMFB01000011">
    <property type="protein sequence ID" value="RAV19628.1"/>
    <property type="molecule type" value="Genomic_DNA"/>
</dbReference>
<dbReference type="InterPro" id="IPR050809">
    <property type="entry name" value="UgpAE/MalFG_permease"/>
</dbReference>
<feature type="transmembrane region" description="Helical" evidence="7">
    <location>
        <begin position="209"/>
        <end position="230"/>
    </location>
</feature>
<gene>
    <name evidence="9" type="ORF">DQG23_19390</name>
</gene>
<feature type="transmembrane region" description="Helical" evidence="7">
    <location>
        <begin position="76"/>
        <end position="97"/>
    </location>
</feature>
<keyword evidence="6 7" id="KW-0472">Membrane</keyword>
<comment type="caution">
    <text evidence="9">The sequence shown here is derived from an EMBL/GenBank/DDBJ whole genome shotgun (WGS) entry which is preliminary data.</text>
</comment>
<feature type="transmembrane region" description="Helical" evidence="7">
    <location>
        <begin position="12"/>
        <end position="39"/>
    </location>
</feature>
<feature type="transmembrane region" description="Helical" evidence="7">
    <location>
        <begin position="109"/>
        <end position="129"/>
    </location>
</feature>
<proteinExistence type="inferred from homology"/>
<evidence type="ECO:0000256" key="1">
    <source>
        <dbReference type="ARBA" id="ARBA00004651"/>
    </source>
</evidence>
<dbReference type="GO" id="GO:0055085">
    <property type="term" value="P:transmembrane transport"/>
    <property type="evidence" value="ECO:0007669"/>
    <property type="project" value="InterPro"/>
</dbReference>
<evidence type="ECO:0000256" key="7">
    <source>
        <dbReference type="RuleBase" id="RU363032"/>
    </source>
</evidence>
<dbReference type="AlphaFoldDB" id="A0A329MJ89"/>
<dbReference type="PROSITE" id="PS50928">
    <property type="entry name" value="ABC_TM1"/>
    <property type="match status" value="1"/>
</dbReference>
<dbReference type="RefSeq" id="WP_113032533.1">
    <property type="nucleotide sequence ID" value="NZ_QMFB01000011.1"/>
</dbReference>
<evidence type="ECO:0000313" key="10">
    <source>
        <dbReference type="Proteomes" id="UP000250369"/>
    </source>
</evidence>
<keyword evidence="2 7" id="KW-0813">Transport</keyword>
<evidence type="ECO:0000256" key="6">
    <source>
        <dbReference type="ARBA" id="ARBA00023136"/>
    </source>
</evidence>
<keyword evidence="10" id="KW-1185">Reference proteome</keyword>
<keyword evidence="3" id="KW-1003">Cell membrane</keyword>
<dbReference type="Pfam" id="PF00528">
    <property type="entry name" value="BPD_transp_1"/>
    <property type="match status" value="1"/>
</dbReference>
<name>A0A329MJ89_9BACL</name>
<evidence type="ECO:0000256" key="5">
    <source>
        <dbReference type="ARBA" id="ARBA00022989"/>
    </source>
</evidence>
<comment type="similarity">
    <text evidence="7">Belongs to the binding-protein-dependent transport system permease family.</text>
</comment>
<dbReference type="Proteomes" id="UP000250369">
    <property type="component" value="Unassembled WGS sequence"/>
</dbReference>
<keyword evidence="4 7" id="KW-0812">Transmembrane</keyword>
<reference evidence="9 10" key="1">
    <citation type="journal article" date="2009" name="Int. J. Syst. Evol. Microbiol.">
        <title>Paenibacillus contaminans sp. nov., isolated from a contaminated laboratory plate.</title>
        <authorList>
            <person name="Chou J.H."/>
            <person name="Lee J.H."/>
            <person name="Lin M.C."/>
            <person name="Chang P.S."/>
            <person name="Arun A.B."/>
            <person name="Young C.C."/>
            <person name="Chen W.M."/>
        </authorList>
    </citation>
    <scope>NUCLEOTIDE SEQUENCE [LARGE SCALE GENOMIC DNA]</scope>
    <source>
        <strain evidence="9 10">CKOBP-6</strain>
    </source>
</reference>
<dbReference type="CDD" id="cd06261">
    <property type="entry name" value="TM_PBP2"/>
    <property type="match status" value="1"/>
</dbReference>
<dbReference type="PANTHER" id="PTHR43227">
    <property type="entry name" value="BLL4140 PROTEIN"/>
    <property type="match status" value="1"/>
</dbReference>
<evidence type="ECO:0000256" key="3">
    <source>
        <dbReference type="ARBA" id="ARBA00022475"/>
    </source>
</evidence>
<dbReference type="SUPFAM" id="SSF161098">
    <property type="entry name" value="MetI-like"/>
    <property type="match status" value="1"/>
</dbReference>
<feature type="transmembrane region" description="Helical" evidence="7">
    <location>
        <begin position="266"/>
        <end position="291"/>
    </location>
</feature>
<sequence>MNNNAKLKREFPLHLMLIPGVILLLIYSYFPMVGIAFAFQKFIPIRGLFGSEWVGLDNFRYVMQMPDFWKVLWNTFYISSMKIIAGQIVPIAIALLLNEMKRELVKRGIQTLIYLPHFLSWVILGAVLVDILSPSEGIVNQLLQQFGMDPIFFLGSNKWFPTVIIASDVWKEFGFSTIVYLAAITSINPSLYEAAIVDGAGHLKQAWHITLPGMVPIIVLLATLSLGNVLNAGFDQVFNLYSPTVYESGDILDTLIYRIGLVDAQFGVATAIGLFKSVVSLVLISVSYVLAYRVANYRIF</sequence>
<comment type="subcellular location">
    <subcellularLocation>
        <location evidence="1 7">Cell membrane</location>
        <topology evidence="1 7">Multi-pass membrane protein</topology>
    </subcellularLocation>
</comment>